<feature type="transmembrane region" description="Helical" evidence="2">
    <location>
        <begin position="35"/>
        <end position="57"/>
    </location>
</feature>
<name>A0ABT5JZD7_9BURK</name>
<dbReference type="Proteomes" id="UP001221208">
    <property type="component" value="Unassembled WGS sequence"/>
</dbReference>
<keyword evidence="2" id="KW-0472">Membrane</keyword>
<keyword evidence="2" id="KW-1133">Transmembrane helix</keyword>
<dbReference type="InterPro" id="IPR000045">
    <property type="entry name" value="Prepilin_IV_endopep_pep"/>
</dbReference>
<dbReference type="PANTHER" id="PTHR30487:SF0">
    <property type="entry name" value="PREPILIN LEADER PEPTIDASE_N-METHYLTRANSFERASE-RELATED"/>
    <property type="match status" value="1"/>
</dbReference>
<proteinExistence type="inferred from homology"/>
<dbReference type="Gene3D" id="1.20.120.1220">
    <property type="match status" value="1"/>
</dbReference>
<keyword evidence="2" id="KW-0812">Transmembrane</keyword>
<comment type="similarity">
    <text evidence="1">Belongs to the peptidase A24 family.</text>
</comment>
<gene>
    <name evidence="4" type="ORF">OIK44_10545</name>
</gene>
<dbReference type="PANTHER" id="PTHR30487">
    <property type="entry name" value="TYPE 4 PREPILIN-LIKE PROTEINS LEADER PEPTIDE-PROCESSING ENZYME"/>
    <property type="match status" value="1"/>
</dbReference>
<organism evidence="4 5">
    <name type="scientific">Janthinobacterium fluminis</name>
    <dbReference type="NCBI Taxonomy" id="2987524"/>
    <lineage>
        <taxon>Bacteria</taxon>
        <taxon>Pseudomonadati</taxon>
        <taxon>Pseudomonadota</taxon>
        <taxon>Betaproteobacteria</taxon>
        <taxon>Burkholderiales</taxon>
        <taxon>Oxalobacteraceae</taxon>
        <taxon>Janthinobacterium</taxon>
    </lineage>
</organism>
<feature type="transmembrane region" description="Helical" evidence="2">
    <location>
        <begin position="63"/>
        <end position="84"/>
    </location>
</feature>
<dbReference type="InterPro" id="IPR050882">
    <property type="entry name" value="Prepilin_peptidase/N-MTase"/>
</dbReference>
<reference evidence="4 5" key="1">
    <citation type="submission" date="2022-10" db="EMBL/GenBank/DDBJ databases">
        <title>Janthinobacterium sp. hw3 Genome sequencing.</title>
        <authorList>
            <person name="Park S."/>
        </authorList>
    </citation>
    <scope>NUCLEOTIDE SEQUENCE [LARGE SCALE GENOMIC DNA]</scope>
    <source>
        <strain evidence="5">hw3</strain>
    </source>
</reference>
<protein>
    <submittedName>
        <fullName evidence="4">A24 family peptidase</fullName>
    </submittedName>
</protein>
<accession>A0ABT5JZD7</accession>
<sequence length="192" mass="18988">MPSHLLMILPALLLCALLAAAVWHDLRSRRIPNRLVFPGALAALALHTLLPAGGGLFGAPFGGLGPLAALAGMALGLAALLPMYMLRAMGAGDVKLLAMVGAFLGPHAIVGAALGSVLAGGVLALAVALWQGKLAKVLGNLHEMLVLSLMRGAAGEGARIAAPSAPTGKLAYAVAIAAGTLGSLAADAGGRF</sequence>
<dbReference type="EMBL" id="JAQQXR010000003">
    <property type="protein sequence ID" value="MDC8758029.1"/>
    <property type="molecule type" value="Genomic_DNA"/>
</dbReference>
<evidence type="ECO:0000259" key="3">
    <source>
        <dbReference type="Pfam" id="PF01478"/>
    </source>
</evidence>
<feature type="domain" description="Prepilin type IV endopeptidase peptidase" evidence="3">
    <location>
        <begin position="12"/>
        <end position="125"/>
    </location>
</feature>
<feature type="transmembrane region" description="Helical" evidence="2">
    <location>
        <begin position="6"/>
        <end position="23"/>
    </location>
</feature>
<evidence type="ECO:0000313" key="4">
    <source>
        <dbReference type="EMBL" id="MDC8758029.1"/>
    </source>
</evidence>
<evidence type="ECO:0000313" key="5">
    <source>
        <dbReference type="Proteomes" id="UP001221208"/>
    </source>
</evidence>
<evidence type="ECO:0000256" key="2">
    <source>
        <dbReference type="SAM" id="Phobius"/>
    </source>
</evidence>
<keyword evidence="5" id="KW-1185">Reference proteome</keyword>
<comment type="caution">
    <text evidence="4">The sequence shown here is derived from an EMBL/GenBank/DDBJ whole genome shotgun (WGS) entry which is preliminary data.</text>
</comment>
<feature type="transmembrane region" description="Helical" evidence="2">
    <location>
        <begin position="96"/>
        <end position="129"/>
    </location>
</feature>
<dbReference type="RefSeq" id="WP_273670701.1">
    <property type="nucleotide sequence ID" value="NZ_JAQQXR010000003.1"/>
</dbReference>
<dbReference type="Pfam" id="PF01478">
    <property type="entry name" value="Peptidase_A24"/>
    <property type="match status" value="1"/>
</dbReference>
<evidence type="ECO:0000256" key="1">
    <source>
        <dbReference type="ARBA" id="ARBA00005801"/>
    </source>
</evidence>